<evidence type="ECO:0000256" key="2">
    <source>
        <dbReference type="ARBA" id="ARBA00022737"/>
    </source>
</evidence>
<dbReference type="SMART" id="SM00191">
    <property type="entry name" value="Int_alpha"/>
    <property type="match status" value="6"/>
</dbReference>
<evidence type="ECO:0000256" key="1">
    <source>
        <dbReference type="ARBA" id="ARBA00022729"/>
    </source>
</evidence>
<dbReference type="RefSeq" id="WP_133617006.1">
    <property type="nucleotide sequence ID" value="NZ_SNYA01000005.1"/>
</dbReference>
<dbReference type="InterPro" id="IPR013783">
    <property type="entry name" value="Ig-like_fold"/>
</dbReference>
<evidence type="ECO:0000256" key="5">
    <source>
        <dbReference type="SAM" id="SignalP"/>
    </source>
</evidence>
<dbReference type="OrthoDB" id="877328at2"/>
<feature type="signal peptide" evidence="5">
    <location>
        <begin position="1"/>
        <end position="34"/>
    </location>
</feature>
<dbReference type="Pfam" id="PF01839">
    <property type="entry name" value="FG-GAP"/>
    <property type="match status" value="1"/>
</dbReference>
<dbReference type="InterPro" id="IPR032109">
    <property type="entry name" value="Big_3_5"/>
</dbReference>
<gene>
    <name evidence="7" type="ORF">EDF62_2169</name>
</gene>
<evidence type="ECO:0000256" key="4">
    <source>
        <dbReference type="ARBA" id="ARBA00023180"/>
    </source>
</evidence>
<proteinExistence type="predicted"/>
<dbReference type="Gene3D" id="2.130.10.130">
    <property type="entry name" value="Integrin alpha, N-terminal"/>
    <property type="match status" value="3"/>
</dbReference>
<keyword evidence="3" id="KW-0378">Hydrolase</keyword>
<evidence type="ECO:0000259" key="6">
    <source>
        <dbReference type="Pfam" id="PF16640"/>
    </source>
</evidence>
<dbReference type="Pfam" id="PF16640">
    <property type="entry name" value="Big_3_5"/>
    <property type="match status" value="2"/>
</dbReference>
<dbReference type="Proteomes" id="UP000295601">
    <property type="component" value="Unassembled WGS sequence"/>
</dbReference>
<dbReference type="SUPFAM" id="SSF69318">
    <property type="entry name" value="Integrin alpha N-terminal domain"/>
    <property type="match status" value="1"/>
</dbReference>
<keyword evidence="8" id="KW-1185">Reference proteome</keyword>
<dbReference type="GO" id="GO:0007155">
    <property type="term" value="P:cell adhesion"/>
    <property type="evidence" value="ECO:0007669"/>
    <property type="project" value="InterPro"/>
</dbReference>
<keyword evidence="1 5" id="KW-0732">Signal</keyword>
<name>A0A4R6RWX4_9MICO</name>
<organism evidence="7 8">
    <name type="scientific">Leucobacter luti</name>
    <dbReference type="NCBI Taxonomy" id="340320"/>
    <lineage>
        <taxon>Bacteria</taxon>
        <taxon>Bacillati</taxon>
        <taxon>Actinomycetota</taxon>
        <taxon>Actinomycetes</taxon>
        <taxon>Micrococcales</taxon>
        <taxon>Microbacteriaceae</taxon>
        <taxon>Leucobacter</taxon>
    </lineage>
</organism>
<accession>A0A4R6RWX4</accession>
<dbReference type="InterPro" id="IPR013517">
    <property type="entry name" value="FG-GAP"/>
</dbReference>
<keyword evidence="4" id="KW-0325">Glycoprotein</keyword>
<feature type="chain" id="PRO_5020485109" evidence="5">
    <location>
        <begin position="35"/>
        <end position="940"/>
    </location>
</feature>
<dbReference type="InterPro" id="IPR000413">
    <property type="entry name" value="Integrin_alpha"/>
</dbReference>
<dbReference type="EMBL" id="SNYA01000005">
    <property type="protein sequence ID" value="TDP91551.1"/>
    <property type="molecule type" value="Genomic_DNA"/>
</dbReference>
<dbReference type="InterPro" id="IPR013519">
    <property type="entry name" value="Int_alpha_beta-p"/>
</dbReference>
<reference evidence="7 8" key="1">
    <citation type="submission" date="2019-03" db="EMBL/GenBank/DDBJ databases">
        <title>Genomic analyses of the natural microbiome of Caenorhabditis elegans.</title>
        <authorList>
            <person name="Samuel B."/>
        </authorList>
    </citation>
    <scope>NUCLEOTIDE SEQUENCE [LARGE SCALE GENOMIC DNA]</scope>
    <source>
        <strain evidence="7 8">JUb18</strain>
    </source>
</reference>
<dbReference type="GO" id="GO:0005975">
    <property type="term" value="P:carbohydrate metabolic process"/>
    <property type="evidence" value="ECO:0007669"/>
    <property type="project" value="UniProtKB-ARBA"/>
</dbReference>
<feature type="domain" description="Bacterial Ig-like" evidence="6">
    <location>
        <begin position="751"/>
        <end position="825"/>
    </location>
</feature>
<dbReference type="PRINTS" id="PR01185">
    <property type="entry name" value="INTEGRINA"/>
</dbReference>
<comment type="caution">
    <text evidence="7">The sequence shown here is derived from an EMBL/GenBank/DDBJ whole genome shotgun (WGS) entry which is preliminary data.</text>
</comment>
<evidence type="ECO:0000256" key="3">
    <source>
        <dbReference type="ARBA" id="ARBA00022801"/>
    </source>
</evidence>
<dbReference type="PANTHER" id="PTHR23221:SF7">
    <property type="entry name" value="PHOSPHATIDYLINOSITOL-GLYCAN-SPECIFIC PHOSPHOLIPASE D"/>
    <property type="match status" value="1"/>
</dbReference>
<dbReference type="PROSITE" id="PS51470">
    <property type="entry name" value="FG_GAP"/>
    <property type="match status" value="1"/>
</dbReference>
<keyword evidence="2" id="KW-0677">Repeat</keyword>
<dbReference type="PANTHER" id="PTHR23221">
    <property type="entry name" value="GLYCOSYLPHOSPHATIDYLINOSITOL PHOSPHOLIPASE D"/>
    <property type="match status" value="1"/>
</dbReference>
<sequence length="940" mass="93189">MNFSFRPARAAVSVVAAAALVTSALIATPAFAIAAPPSPAGPSVSGAPAVSEIRWTGEAGGDLGFAASRSSCDVNGDGFLDTIVGDWWWKRGNTANAGAAYVLLGGAEPVGGPIGRGTAVGAVRIDGPNSANAFAGLSVSCLGDVNGDGLDDVILGSNRTQRTWVVLGAKDFEPVDVDTIGGRGFEVTNSAAVAENAAPGGSANFGYAVSGLGDVNGDGLADFAITDNLYDRPANPETGAAAASNIGRVWVIAGSGDVTTIDVAADAHASRVLFTIDGSGGQIISAEDAGDVNGDGLADIVLGSYGATPWGPSAPVAGAAYAVFGATTRQSVDVAHLGTQGFAVYGPQRGRDRIGTSIAAIGDINGDGKADFVVGGDGVPNAATGPRAGGAAVVLGSESTQTVFTTPGASENAVYHCAEETTNASGACAGATVPRGYWIDGAVDNDKFGWSAAGVEDLNGDGVPEIVLGAWGQDSGGTNAGALYVVYGTPGFSGTIATAALDSAAGFRIDGAAAGAQLGRSVGGIGDFDGNGVADLVGGANGTDYASVYLLGATATEATLDTAGLTVATGGTLTARIAGARAGAGVPSGTVSFAQAGVLVPGCEAIPVAEGVAHCNVTSLPRGGAQTFSAAFEDSSMRFSASTAELTSDVEKLVSSTVLSGDAVATAQDELEFIATVPSDATGEVVFTAGSTALGTAPIQNGTATLAYSSPVATTFQLSVRYAGDARYGESSSKPRRITIGLVPVTLSAVTVDATKAVYGVRPSAAVRVSGAASGTVLFTAGSRELGTATVNSAGRATLRLPTLPVGSYRVAAEYIGDDTFADTAKRYSTGTLQISKASVRSAKVTTKAAKYGTRPTVTVTLGKLNSGAYPTGRVVASFGAAKKTVTLTAANKGVIRVQAPKALKATVKVTAQFQGSKNITATSASATQQVAAKPLKRKP</sequence>
<dbReference type="GO" id="GO:0008305">
    <property type="term" value="C:integrin complex"/>
    <property type="evidence" value="ECO:0007669"/>
    <property type="project" value="InterPro"/>
</dbReference>
<feature type="domain" description="Bacterial Ig-like" evidence="6">
    <location>
        <begin position="665"/>
        <end position="740"/>
    </location>
</feature>
<protein>
    <submittedName>
        <fullName evidence="7">FG-GAP repeat protein</fullName>
    </submittedName>
</protein>
<dbReference type="InterPro" id="IPR028994">
    <property type="entry name" value="Integrin_alpha_N"/>
</dbReference>
<dbReference type="GO" id="GO:0016787">
    <property type="term" value="F:hydrolase activity"/>
    <property type="evidence" value="ECO:0007669"/>
    <property type="project" value="UniProtKB-KW"/>
</dbReference>
<dbReference type="AlphaFoldDB" id="A0A4R6RWX4"/>
<dbReference type="Gene3D" id="2.60.40.10">
    <property type="entry name" value="Immunoglobulins"/>
    <property type="match status" value="3"/>
</dbReference>
<evidence type="ECO:0000313" key="7">
    <source>
        <dbReference type="EMBL" id="TDP91551.1"/>
    </source>
</evidence>
<evidence type="ECO:0000313" key="8">
    <source>
        <dbReference type="Proteomes" id="UP000295601"/>
    </source>
</evidence>